<name>A0A9W4WU24_9GLOM</name>
<gene>
    <name evidence="1" type="ORF">FWILDA_LOCUS5451</name>
</gene>
<evidence type="ECO:0000313" key="2">
    <source>
        <dbReference type="Proteomes" id="UP001153678"/>
    </source>
</evidence>
<reference evidence="1" key="1">
    <citation type="submission" date="2022-08" db="EMBL/GenBank/DDBJ databases">
        <authorList>
            <person name="Kallberg Y."/>
            <person name="Tangrot J."/>
            <person name="Rosling A."/>
        </authorList>
    </citation>
    <scope>NUCLEOTIDE SEQUENCE</scope>
    <source>
        <strain evidence="1">Wild A</strain>
    </source>
</reference>
<evidence type="ECO:0000313" key="1">
    <source>
        <dbReference type="EMBL" id="CAI2172184.1"/>
    </source>
</evidence>
<sequence length="77" mass="9105">MEKLRDEVNKFLGKDNRSPYLKMRQSSLFRKVERCIIDESIKVDNSYTLHQIIENVLMETVKDISQTNFNKIIKTAV</sequence>
<dbReference type="EMBL" id="CAMKVN010000908">
    <property type="protein sequence ID" value="CAI2172184.1"/>
    <property type="molecule type" value="Genomic_DNA"/>
</dbReference>
<protein>
    <submittedName>
        <fullName evidence="1">19501_t:CDS:1</fullName>
    </submittedName>
</protein>
<organism evidence="1 2">
    <name type="scientific">Funneliformis geosporum</name>
    <dbReference type="NCBI Taxonomy" id="1117311"/>
    <lineage>
        <taxon>Eukaryota</taxon>
        <taxon>Fungi</taxon>
        <taxon>Fungi incertae sedis</taxon>
        <taxon>Mucoromycota</taxon>
        <taxon>Glomeromycotina</taxon>
        <taxon>Glomeromycetes</taxon>
        <taxon>Glomerales</taxon>
        <taxon>Glomeraceae</taxon>
        <taxon>Funneliformis</taxon>
    </lineage>
</organism>
<dbReference type="AlphaFoldDB" id="A0A9W4WU24"/>
<dbReference type="OrthoDB" id="2407563at2759"/>
<accession>A0A9W4WU24</accession>
<comment type="caution">
    <text evidence="1">The sequence shown here is derived from an EMBL/GenBank/DDBJ whole genome shotgun (WGS) entry which is preliminary data.</text>
</comment>
<keyword evidence="2" id="KW-1185">Reference proteome</keyword>
<proteinExistence type="predicted"/>
<dbReference type="Proteomes" id="UP001153678">
    <property type="component" value="Unassembled WGS sequence"/>
</dbReference>